<evidence type="ECO:0000313" key="3">
    <source>
        <dbReference type="Proteomes" id="UP000657421"/>
    </source>
</evidence>
<dbReference type="InterPro" id="IPR052024">
    <property type="entry name" value="Methanogen_methyltrans"/>
</dbReference>
<proteinExistence type="predicted"/>
<evidence type="ECO:0000313" key="2">
    <source>
        <dbReference type="EMBL" id="MBC8571602.1"/>
    </source>
</evidence>
<dbReference type="Gene3D" id="3.20.20.210">
    <property type="match status" value="1"/>
</dbReference>
<name>A0ABR7N712_9FIRM</name>
<dbReference type="PANTHER" id="PTHR47099:SF1">
    <property type="entry name" value="METHYLCOBAMIDE:COM METHYLTRANSFERASE MTBA"/>
    <property type="match status" value="1"/>
</dbReference>
<sequence>MLSTKENLYETLKGGHPDRFVNQFGYLKMLPDPIFLGLMGEGDLQPGGTKKTGFGVTMCWAEGTPGPFPMCEGEHKLLKDITEWKNVVKMPPTEYSDEAWAPFVAMADGVDRDKELVTAMVMPGVFEKLHYFMGMEDTMINFYEEPEAMHELIDYFTEYECANAREVCKHMHPEALFHHDDWGSQRSTFLSPDMFEEFIVPAYKKIYGTWKENGVKVIVHHNDAYSATLVPAMIEMGIDVWQGPVKENDLPELVKKYGGQISFHCGLDNGKYDTADWSPEKIEAGLREFFDTVGTKYVIPGFTQGGEGSAFAGAYECATETIDRLSKEYFK</sequence>
<dbReference type="RefSeq" id="WP_249306500.1">
    <property type="nucleotide sequence ID" value="NZ_JACRSZ010000001.1"/>
</dbReference>
<comment type="caution">
    <text evidence="2">The sequence shown here is derived from an EMBL/GenBank/DDBJ whole genome shotgun (WGS) entry which is preliminary data.</text>
</comment>
<dbReference type="Pfam" id="PF01208">
    <property type="entry name" value="URO-D"/>
    <property type="match status" value="1"/>
</dbReference>
<evidence type="ECO:0000259" key="1">
    <source>
        <dbReference type="Pfam" id="PF01208"/>
    </source>
</evidence>
<accession>A0ABR7N712</accession>
<gene>
    <name evidence="2" type="ORF">H8716_00665</name>
</gene>
<reference evidence="2 3" key="1">
    <citation type="submission" date="2020-08" db="EMBL/GenBank/DDBJ databases">
        <title>Genome public.</title>
        <authorList>
            <person name="Liu C."/>
            <person name="Sun Q."/>
        </authorList>
    </citation>
    <scope>NUCLEOTIDE SEQUENCE [LARGE SCALE GENOMIC DNA]</scope>
    <source>
        <strain evidence="2 3">NSJ-46</strain>
    </source>
</reference>
<organism evidence="2 3">
    <name type="scientific">Jingyaoa shaoxingensis</name>
    <dbReference type="NCBI Taxonomy" id="2763671"/>
    <lineage>
        <taxon>Bacteria</taxon>
        <taxon>Bacillati</taxon>
        <taxon>Bacillota</taxon>
        <taxon>Clostridia</taxon>
        <taxon>Lachnospirales</taxon>
        <taxon>Lachnospiraceae</taxon>
        <taxon>Jingyaoa</taxon>
    </lineage>
</organism>
<dbReference type="InterPro" id="IPR000257">
    <property type="entry name" value="Uroporphyrinogen_deCOase"/>
</dbReference>
<protein>
    <submittedName>
        <fullName evidence="2">Uroporphyrinogen decarboxylase</fullName>
    </submittedName>
</protein>
<feature type="domain" description="Uroporphyrinogen decarboxylase (URO-D)" evidence="1">
    <location>
        <begin position="119"/>
        <end position="241"/>
    </location>
</feature>
<dbReference type="SUPFAM" id="SSF51726">
    <property type="entry name" value="UROD/MetE-like"/>
    <property type="match status" value="1"/>
</dbReference>
<dbReference type="PANTHER" id="PTHR47099">
    <property type="entry name" value="METHYLCOBAMIDE:COM METHYLTRANSFERASE MTBA"/>
    <property type="match status" value="1"/>
</dbReference>
<keyword evidence="3" id="KW-1185">Reference proteome</keyword>
<dbReference type="EMBL" id="JACRSZ010000001">
    <property type="protein sequence ID" value="MBC8571602.1"/>
    <property type="molecule type" value="Genomic_DNA"/>
</dbReference>
<dbReference type="InterPro" id="IPR038071">
    <property type="entry name" value="UROD/MetE-like_sf"/>
</dbReference>
<dbReference type="Proteomes" id="UP000657421">
    <property type="component" value="Unassembled WGS sequence"/>
</dbReference>